<evidence type="ECO:0000313" key="3">
    <source>
        <dbReference type="Proteomes" id="UP000494256"/>
    </source>
</evidence>
<evidence type="ECO:0000313" key="2">
    <source>
        <dbReference type="EMBL" id="CAB3258239.1"/>
    </source>
</evidence>
<feature type="compositionally biased region" description="Basic and acidic residues" evidence="1">
    <location>
        <begin position="38"/>
        <end position="60"/>
    </location>
</feature>
<feature type="region of interest" description="Disordered" evidence="1">
    <location>
        <begin position="116"/>
        <end position="151"/>
    </location>
</feature>
<comment type="caution">
    <text evidence="2">The sequence shown here is derived from an EMBL/GenBank/DDBJ whole genome shotgun (WGS) entry which is preliminary data.</text>
</comment>
<dbReference type="InterPro" id="IPR036770">
    <property type="entry name" value="Ankyrin_rpt-contain_sf"/>
</dbReference>
<name>A0A8S1BIM7_ARCPL</name>
<dbReference type="Gene3D" id="1.25.40.20">
    <property type="entry name" value="Ankyrin repeat-containing domain"/>
    <property type="match status" value="1"/>
</dbReference>
<feature type="region of interest" description="Disordered" evidence="1">
    <location>
        <begin position="1"/>
        <end position="23"/>
    </location>
</feature>
<protein>
    <submittedName>
        <fullName evidence="2">Uncharacterized protein</fullName>
    </submittedName>
</protein>
<feature type="region of interest" description="Disordered" evidence="1">
    <location>
        <begin position="37"/>
        <end position="103"/>
    </location>
</feature>
<dbReference type="AlphaFoldDB" id="A0A8S1BIM7"/>
<feature type="compositionally biased region" description="Polar residues" evidence="1">
    <location>
        <begin position="391"/>
        <end position="408"/>
    </location>
</feature>
<feature type="region of interest" description="Disordered" evidence="1">
    <location>
        <begin position="380"/>
        <end position="412"/>
    </location>
</feature>
<dbReference type="OrthoDB" id="7413535at2759"/>
<dbReference type="Proteomes" id="UP000494256">
    <property type="component" value="Unassembled WGS sequence"/>
</dbReference>
<feature type="compositionally biased region" description="Basic and acidic residues" evidence="1">
    <location>
        <begin position="67"/>
        <end position="89"/>
    </location>
</feature>
<proteinExistence type="predicted"/>
<feature type="compositionally biased region" description="Basic and acidic residues" evidence="1">
    <location>
        <begin position="126"/>
        <end position="151"/>
    </location>
</feature>
<feature type="compositionally biased region" description="Acidic residues" evidence="1">
    <location>
        <begin position="90"/>
        <end position="99"/>
    </location>
</feature>
<accession>A0A8S1BIM7</accession>
<dbReference type="SUPFAM" id="SSF48403">
    <property type="entry name" value="Ankyrin repeat"/>
    <property type="match status" value="1"/>
</dbReference>
<evidence type="ECO:0000256" key="1">
    <source>
        <dbReference type="SAM" id="MobiDB-lite"/>
    </source>
</evidence>
<dbReference type="EMBL" id="CADEBD010000620">
    <property type="protein sequence ID" value="CAB3258239.1"/>
    <property type="molecule type" value="Genomic_DNA"/>
</dbReference>
<reference evidence="2 3" key="1">
    <citation type="submission" date="2020-04" db="EMBL/GenBank/DDBJ databases">
        <authorList>
            <person name="Wallbank WR R."/>
            <person name="Pardo Diaz C."/>
            <person name="Kozak K."/>
            <person name="Martin S."/>
            <person name="Jiggins C."/>
            <person name="Moest M."/>
            <person name="Warren A I."/>
            <person name="Byers J.R.P. K."/>
            <person name="Montejo-Kovacevich G."/>
            <person name="Yen C E."/>
        </authorList>
    </citation>
    <scope>NUCLEOTIDE SEQUENCE [LARGE SCALE GENOMIC DNA]</scope>
</reference>
<sequence>MGSPTESSAKPVPMEENTDKKSFKSRFKLLFRKKKDKVTKAEQLKEIHDRHEPKKETKSDDSDDTDEVKRIVDKLKKVDIEDKEPQKEENIDEEEEENELGNFNIKVITVSRNERIHSHSSGDSGFSEKSENSDKSESFDKLPDSDKTDADKCNDLAEDFDKLGLDDETHKSKKLQKVLVKRGPTRNKLCVYTSRCPYPARDTDPYRQINQINTKTLTGGQVIVNQCQIPTDNLSEIDIACETIQQNSQFLQNDPEKYLEDLLEFIHEDTSKNIQNDQVDIQKSNLGMSQNKMAVLLDAEQKAQEDFLLADLEKKTIGQDEILQLLKENNYQVPQTDLTQTNPIEDIVNDSNFEKDMYNYIQTEINSMPKDDYYNAAYTYPTPPRSENERSSMSASPASFYPSNSEYTLSPERSPIYNSDYEKYQYIPSFEDEKEATDKKARERTASISSMTMKQFKDMQKEIVNCFGKKECCQVNRKTCLEMFQEHMQKLKMVERKDLCMKVAKLDIKAAYGVLHHILLSLSRGSDQEDLQYVLFSLICERVLAQDISMFTGDAGLSLLKATALRCPHRPLLTRYLVQCIRTAISTNASLAAGKDYVFHEVDALGDTLIIACARAGDRCSDVLYELVRAHADQPPLFKLHHNNADGYTALHVASSQHSAASPKLHTIHVLLEHAGFELTEGDVKGKDTALHLAVNSTNCDIQLILLMFKHVDRKEWKNLAHCPNLSSKTPLDLARLATKSTSRPNYPTEGGFSKKIHHGSIRVLGPSRPVAQIVGTSRGGIGAGIYNDKKPLIAPATSKLR</sequence>
<gene>
    <name evidence="2" type="ORF">APLA_LOCUS16174</name>
</gene>
<organism evidence="2 3">
    <name type="scientific">Arctia plantaginis</name>
    <name type="common">Wood tiger moth</name>
    <name type="synonym">Phalaena plantaginis</name>
    <dbReference type="NCBI Taxonomy" id="874455"/>
    <lineage>
        <taxon>Eukaryota</taxon>
        <taxon>Metazoa</taxon>
        <taxon>Ecdysozoa</taxon>
        <taxon>Arthropoda</taxon>
        <taxon>Hexapoda</taxon>
        <taxon>Insecta</taxon>
        <taxon>Pterygota</taxon>
        <taxon>Neoptera</taxon>
        <taxon>Endopterygota</taxon>
        <taxon>Lepidoptera</taxon>
        <taxon>Glossata</taxon>
        <taxon>Ditrysia</taxon>
        <taxon>Noctuoidea</taxon>
        <taxon>Erebidae</taxon>
        <taxon>Arctiinae</taxon>
        <taxon>Arctia</taxon>
    </lineage>
</organism>